<gene>
    <name evidence="7" type="ORF">B6C91_07815</name>
    <name evidence="6" type="ORF">B6D08_04985</name>
</gene>
<dbReference type="SMART" id="SM00014">
    <property type="entry name" value="acidPPc"/>
    <property type="match status" value="1"/>
</dbReference>
<dbReference type="RefSeq" id="WP_086272245.1">
    <property type="nucleotide sequence ID" value="NZ_JBHZLB010000005.1"/>
</dbReference>
<dbReference type="InterPro" id="IPR000326">
    <property type="entry name" value="PAP2/HPO"/>
</dbReference>
<name>A0A242NIX5_9GAMM</name>
<dbReference type="EMBL" id="NART01000030">
    <property type="protein sequence ID" value="OTQ09839.1"/>
    <property type="molecule type" value="Genomic_DNA"/>
</dbReference>
<reference evidence="8 9" key="1">
    <citation type="submission" date="2017-03" db="EMBL/GenBank/DDBJ databases">
        <title>Comparative genomics of honeybee gut symbionts reveal geographically distinct and subgroup specific antibiotic resistance.</title>
        <authorList>
            <person name="Ludvigsen J."/>
            <person name="Porcellato D."/>
            <person name="Labee-Lund T.M."/>
            <person name="Amdam G.V."/>
            <person name="Rudi K."/>
        </authorList>
    </citation>
    <scope>NUCLEOTIDE SEQUENCE [LARGE SCALE GENOMIC DNA]</scope>
    <source>
        <strain evidence="6 9">A-7-12</strain>
        <strain evidence="7 8">A-9-12</strain>
    </source>
</reference>
<dbReference type="CDD" id="cd01610">
    <property type="entry name" value="PAP2_like"/>
    <property type="match status" value="1"/>
</dbReference>
<dbReference type="PANTHER" id="PTHR14969:SF54">
    <property type="entry name" value="PHOSPHATIDYLGLYCEROPHOSPHATASE B"/>
    <property type="match status" value="1"/>
</dbReference>
<keyword evidence="4" id="KW-1133">Transmembrane helix</keyword>
<evidence type="ECO:0000256" key="1">
    <source>
        <dbReference type="ARBA" id="ARBA00012374"/>
    </source>
</evidence>
<feature type="domain" description="Phosphatidic acid phosphatase type 2/haloperoxidase" evidence="5">
    <location>
        <begin position="81"/>
        <end position="228"/>
    </location>
</feature>
<dbReference type="Pfam" id="PF01569">
    <property type="entry name" value="PAP2"/>
    <property type="match status" value="1"/>
</dbReference>
<dbReference type="GO" id="GO:0050380">
    <property type="term" value="F:undecaprenyl-diphosphatase activity"/>
    <property type="evidence" value="ECO:0007669"/>
    <property type="project" value="UniProtKB-EC"/>
</dbReference>
<feature type="transmembrane region" description="Helical" evidence="4">
    <location>
        <begin position="211"/>
        <end position="230"/>
    </location>
</feature>
<feature type="transmembrane region" description="Helical" evidence="4">
    <location>
        <begin position="76"/>
        <end position="97"/>
    </location>
</feature>
<dbReference type="Gene3D" id="1.20.144.10">
    <property type="entry name" value="Phosphatidic acid phosphatase type 2/haloperoxidase"/>
    <property type="match status" value="1"/>
</dbReference>
<evidence type="ECO:0000256" key="4">
    <source>
        <dbReference type="SAM" id="Phobius"/>
    </source>
</evidence>
<dbReference type="EC" id="3.6.1.27" evidence="1"/>
<evidence type="ECO:0000313" key="9">
    <source>
        <dbReference type="Proteomes" id="UP000194977"/>
    </source>
</evidence>
<feature type="transmembrane region" description="Helical" evidence="4">
    <location>
        <begin position="186"/>
        <end position="205"/>
    </location>
</feature>
<accession>A0A242NIX5</accession>
<evidence type="ECO:0000313" key="8">
    <source>
        <dbReference type="Proteomes" id="UP000194800"/>
    </source>
</evidence>
<keyword evidence="4" id="KW-0472">Membrane</keyword>
<comment type="caution">
    <text evidence="6">The sequence shown here is derived from an EMBL/GenBank/DDBJ whole genome shotgun (WGS) entry which is preliminary data.</text>
</comment>
<evidence type="ECO:0000256" key="3">
    <source>
        <dbReference type="ARBA" id="ARBA00047594"/>
    </source>
</evidence>
<dbReference type="Proteomes" id="UP000194977">
    <property type="component" value="Unassembled WGS sequence"/>
</dbReference>
<sequence>MGFVIKKTMAPLAIMLVVPLAIIAINWHWQPESLNNTSKYFFFITETASFPWAIITSTVFFILFCYLMPNKTKTKIIALWFCLICAILGGQIVKTIIKSLTAESRPYVLWMSKEFHLDDKQFYLLPKSEKQQLISEKLNNSDTIPKWLGKHWQSETGYSLPSGHTLFSATWAFLAITLLGFRRHYIIVNAIIIWALLIEISRLALGMHSPIDLLFGILLAWVISLICYFYSQKWHIVDK</sequence>
<dbReference type="Proteomes" id="UP000194800">
    <property type="component" value="Unassembled WGS sequence"/>
</dbReference>
<evidence type="ECO:0000256" key="2">
    <source>
        <dbReference type="ARBA" id="ARBA00032707"/>
    </source>
</evidence>
<feature type="transmembrane region" description="Helical" evidence="4">
    <location>
        <begin position="12"/>
        <end position="29"/>
    </location>
</feature>
<dbReference type="EMBL" id="NARP01000010">
    <property type="protein sequence ID" value="OTQ00258.1"/>
    <property type="molecule type" value="Genomic_DNA"/>
</dbReference>
<keyword evidence="8" id="KW-1185">Reference proteome</keyword>
<dbReference type="AlphaFoldDB" id="A0A242NIX5"/>
<protein>
    <recommendedName>
        <fullName evidence="1">undecaprenyl-diphosphate phosphatase</fullName>
        <ecNumber evidence="1">3.6.1.27</ecNumber>
    </recommendedName>
    <alternativeName>
        <fullName evidence="2">Undecaprenyl pyrophosphate phosphatase</fullName>
    </alternativeName>
</protein>
<dbReference type="InterPro" id="IPR036938">
    <property type="entry name" value="PAP2/HPO_sf"/>
</dbReference>
<keyword evidence="4" id="KW-0812">Transmembrane</keyword>
<dbReference type="GO" id="GO:0005886">
    <property type="term" value="C:plasma membrane"/>
    <property type="evidence" value="ECO:0007669"/>
    <property type="project" value="TreeGrafter"/>
</dbReference>
<proteinExistence type="predicted"/>
<dbReference type="PANTHER" id="PTHR14969">
    <property type="entry name" value="SPHINGOSINE-1-PHOSPHATE PHOSPHOHYDROLASE"/>
    <property type="match status" value="1"/>
</dbReference>
<feature type="transmembrane region" description="Helical" evidence="4">
    <location>
        <begin position="49"/>
        <end position="69"/>
    </location>
</feature>
<feature type="transmembrane region" description="Helical" evidence="4">
    <location>
        <begin position="158"/>
        <end position="179"/>
    </location>
</feature>
<evidence type="ECO:0000259" key="5">
    <source>
        <dbReference type="SMART" id="SM00014"/>
    </source>
</evidence>
<dbReference type="SUPFAM" id="SSF48317">
    <property type="entry name" value="Acid phosphatase/Vanadium-dependent haloperoxidase"/>
    <property type="match status" value="1"/>
</dbReference>
<comment type="catalytic activity">
    <reaction evidence="3">
        <text>di-trans,octa-cis-undecaprenyl diphosphate + H2O = di-trans,octa-cis-undecaprenyl phosphate + phosphate + H(+)</text>
        <dbReference type="Rhea" id="RHEA:28094"/>
        <dbReference type="ChEBI" id="CHEBI:15377"/>
        <dbReference type="ChEBI" id="CHEBI:15378"/>
        <dbReference type="ChEBI" id="CHEBI:43474"/>
        <dbReference type="ChEBI" id="CHEBI:58405"/>
        <dbReference type="ChEBI" id="CHEBI:60392"/>
        <dbReference type="EC" id="3.6.1.27"/>
    </reaction>
</comment>
<evidence type="ECO:0000313" key="6">
    <source>
        <dbReference type="EMBL" id="OTQ00258.1"/>
    </source>
</evidence>
<organism evidence="6 9">
    <name type="scientific">Gilliamella apicola</name>
    <dbReference type="NCBI Taxonomy" id="1196095"/>
    <lineage>
        <taxon>Bacteria</taxon>
        <taxon>Pseudomonadati</taxon>
        <taxon>Pseudomonadota</taxon>
        <taxon>Gammaproteobacteria</taxon>
        <taxon>Orbales</taxon>
        <taxon>Orbaceae</taxon>
        <taxon>Gilliamella</taxon>
    </lineage>
</organism>
<dbReference type="OrthoDB" id="5586741at2"/>
<evidence type="ECO:0000313" key="7">
    <source>
        <dbReference type="EMBL" id="OTQ09839.1"/>
    </source>
</evidence>